<evidence type="ECO:0000313" key="2">
    <source>
        <dbReference type="EMBL" id="AXX92540.1"/>
    </source>
</evidence>
<dbReference type="Pfam" id="PF01042">
    <property type="entry name" value="Ribonuc_L-PSP"/>
    <property type="match status" value="1"/>
</dbReference>
<reference evidence="2 5" key="2">
    <citation type="submission" date="2018-08" db="EMBL/GenBank/DDBJ databases">
        <title>Complete genome of the Arcobacter molluscorum type strain LMG 25693.</title>
        <authorList>
            <person name="Miller W.G."/>
            <person name="Yee E."/>
            <person name="Bono J.L."/>
        </authorList>
    </citation>
    <scope>NUCLEOTIDE SEQUENCE [LARGE SCALE GENOMIC DNA]</scope>
    <source>
        <strain evidence="2 5">CECT 7696</strain>
    </source>
</reference>
<dbReference type="SUPFAM" id="SSF55298">
    <property type="entry name" value="YjgF-like"/>
    <property type="match status" value="1"/>
</dbReference>
<dbReference type="Proteomes" id="UP000221222">
    <property type="component" value="Unassembled WGS sequence"/>
</dbReference>
<proteinExistence type="inferred from homology"/>
<comment type="similarity">
    <text evidence="1">Belongs to the RutC family.</text>
</comment>
<dbReference type="InterPro" id="IPR035959">
    <property type="entry name" value="RutC-like_sf"/>
</dbReference>
<dbReference type="CDD" id="cd00448">
    <property type="entry name" value="YjgF_YER057c_UK114_family"/>
    <property type="match status" value="1"/>
</dbReference>
<organism evidence="3 4">
    <name type="scientific">Malaciobacter molluscorum LMG 25693</name>
    <dbReference type="NCBI Taxonomy" id="870501"/>
    <lineage>
        <taxon>Bacteria</taxon>
        <taxon>Pseudomonadati</taxon>
        <taxon>Campylobacterota</taxon>
        <taxon>Epsilonproteobacteria</taxon>
        <taxon>Campylobacterales</taxon>
        <taxon>Arcobacteraceae</taxon>
        <taxon>Malaciobacter</taxon>
    </lineage>
</organism>
<dbReference type="KEGG" id="amol:AMOL_1571"/>
<dbReference type="InterPro" id="IPR006175">
    <property type="entry name" value="YjgF/YER057c/UK114"/>
</dbReference>
<dbReference type="AlphaFoldDB" id="A0A2G1DKW6"/>
<dbReference type="Proteomes" id="UP000262712">
    <property type="component" value="Chromosome"/>
</dbReference>
<reference evidence="3 4" key="1">
    <citation type="submission" date="2017-09" db="EMBL/GenBank/DDBJ databases">
        <title>Arcobacter canalis sp. nov., a new species isolated from a water canal contaminated with urban sewage.</title>
        <authorList>
            <person name="Perez-Cataluna A."/>
            <person name="Salas-Masso N."/>
            <person name="Figueras M.J."/>
        </authorList>
    </citation>
    <scope>NUCLEOTIDE SEQUENCE [LARGE SCALE GENOMIC DNA]</scope>
    <source>
        <strain evidence="3 4">F98-3</strain>
    </source>
</reference>
<dbReference type="RefSeq" id="WP_099341326.1">
    <property type="nucleotide sequence ID" value="NZ_CP032098.1"/>
</dbReference>
<evidence type="ECO:0000313" key="4">
    <source>
        <dbReference type="Proteomes" id="UP000221222"/>
    </source>
</evidence>
<dbReference type="PANTHER" id="PTHR11803">
    <property type="entry name" value="2-IMINOBUTANOATE/2-IMINOPROPANOATE DEAMINASE RIDA"/>
    <property type="match status" value="1"/>
</dbReference>
<accession>A0A2G1DKW6</accession>
<dbReference type="EMBL" id="NXFY01000002">
    <property type="protein sequence ID" value="PHO18966.1"/>
    <property type="molecule type" value="Genomic_DNA"/>
</dbReference>
<dbReference type="PANTHER" id="PTHR11803:SF58">
    <property type="entry name" value="PROTEIN HMF1-RELATED"/>
    <property type="match status" value="1"/>
</dbReference>
<protein>
    <submittedName>
        <fullName evidence="3">Enamine deaminase RidA</fullName>
    </submittedName>
    <submittedName>
        <fullName evidence="2">Reactive intermediate/imine deaminase</fullName>
    </submittedName>
</protein>
<evidence type="ECO:0000313" key="3">
    <source>
        <dbReference type="EMBL" id="PHO18966.1"/>
    </source>
</evidence>
<keyword evidence="4" id="KW-1185">Reference proteome</keyword>
<gene>
    <name evidence="2" type="ORF">AMOL_1571</name>
    <name evidence="3" type="ORF">CPU12_01595</name>
</gene>
<dbReference type="GO" id="GO:0005829">
    <property type="term" value="C:cytosol"/>
    <property type="evidence" value="ECO:0007669"/>
    <property type="project" value="TreeGrafter"/>
</dbReference>
<dbReference type="GO" id="GO:0019239">
    <property type="term" value="F:deaminase activity"/>
    <property type="evidence" value="ECO:0007669"/>
    <property type="project" value="TreeGrafter"/>
</dbReference>
<dbReference type="Gene3D" id="3.30.1330.40">
    <property type="entry name" value="RutC-like"/>
    <property type="match status" value="1"/>
</dbReference>
<evidence type="ECO:0000313" key="5">
    <source>
        <dbReference type="Proteomes" id="UP000262712"/>
    </source>
</evidence>
<name>A0A2G1DKW6_9BACT</name>
<evidence type="ECO:0000256" key="1">
    <source>
        <dbReference type="ARBA" id="ARBA00010552"/>
    </source>
</evidence>
<dbReference type="EMBL" id="CP032098">
    <property type="protein sequence ID" value="AXX92540.1"/>
    <property type="molecule type" value="Genomic_DNA"/>
</dbReference>
<sequence length="124" mass="14003">MKIIKKVKNLKANGHYALAVVDEGRVYLSGQFSIDPNNGEKKFGTMQDELKQILNNIELILQEAGSCKEKVLKVNIYINDLDKWAIVDSIYSDFFQKHTPARTIATLSKLHFGFKVEVDVIASC</sequence>